<accession>A0ABW4KYZ3</accession>
<dbReference type="Gene3D" id="3.10.310.50">
    <property type="match status" value="1"/>
</dbReference>
<gene>
    <name evidence="3" type="ORF">ACFSF0_18800</name>
</gene>
<comment type="caution">
    <text evidence="3">The sequence shown here is derived from an EMBL/GenBank/DDBJ whole genome shotgun (WGS) entry which is preliminary data.</text>
</comment>
<dbReference type="InterPro" id="IPR007621">
    <property type="entry name" value="TPM_dom"/>
</dbReference>
<evidence type="ECO:0000259" key="2">
    <source>
        <dbReference type="Pfam" id="PF04536"/>
    </source>
</evidence>
<evidence type="ECO:0000313" key="4">
    <source>
        <dbReference type="Proteomes" id="UP001597304"/>
    </source>
</evidence>
<name>A0ABW4KYZ3_9BURK</name>
<keyword evidence="1" id="KW-0812">Transmembrane</keyword>
<keyword evidence="4" id="KW-1185">Reference proteome</keyword>
<feature type="transmembrane region" description="Helical" evidence="1">
    <location>
        <begin position="188"/>
        <end position="206"/>
    </location>
</feature>
<dbReference type="PANTHER" id="PTHR30373:SF2">
    <property type="entry name" value="UPF0603 PROTEIN YGCG"/>
    <property type="match status" value="1"/>
</dbReference>
<dbReference type="Proteomes" id="UP001597304">
    <property type="component" value="Unassembled WGS sequence"/>
</dbReference>
<organism evidence="3 4">
    <name type="scientific">Ottowia flava</name>
    <dbReference type="NCBI Taxonomy" id="2675430"/>
    <lineage>
        <taxon>Bacteria</taxon>
        <taxon>Pseudomonadati</taxon>
        <taxon>Pseudomonadota</taxon>
        <taxon>Betaproteobacteria</taxon>
        <taxon>Burkholderiales</taxon>
        <taxon>Comamonadaceae</taxon>
        <taxon>Ottowia</taxon>
    </lineage>
</organism>
<dbReference type="PANTHER" id="PTHR30373">
    <property type="entry name" value="UPF0603 PROTEIN YGCG"/>
    <property type="match status" value="1"/>
</dbReference>
<sequence>MRPSLVKKALAAIFLVVFAVLGAWAQQVLPVPALTARVIDTTGTLQPAEIAALDAKLGALEADKGSQVVVLMVPTTAPEDIAAFAQRVGDTWKIGRKNVGDGLLLLVAKDDRRVRIEVAKTLEGAIPDIAAKDIIDRAITPFFRQNQYAAGLDAGVEQIAARIRGEALPPLAAPQGRAGKAGVDRFDLAEGALLVFISLPIVNGVARKIFGRKLGALITSAGMGGLMYVFTASVVVSVIAGMVALWYAFLVSLGSGLPRARSGRGGFFPVPGGGWGGGFGGGGFDGGGGFSSGGGGDFGGGGASGSW</sequence>
<dbReference type="EMBL" id="JBHUEJ010000045">
    <property type="protein sequence ID" value="MFD1712651.1"/>
    <property type="molecule type" value="Genomic_DNA"/>
</dbReference>
<dbReference type="RefSeq" id="WP_147913628.1">
    <property type="nucleotide sequence ID" value="NZ_JBHUEJ010000045.1"/>
</dbReference>
<feature type="domain" description="TPM" evidence="2">
    <location>
        <begin position="38"/>
        <end position="161"/>
    </location>
</feature>
<keyword evidence="1" id="KW-0472">Membrane</keyword>
<evidence type="ECO:0000313" key="3">
    <source>
        <dbReference type="EMBL" id="MFD1712651.1"/>
    </source>
</evidence>
<reference evidence="4" key="1">
    <citation type="journal article" date="2019" name="Int. J. Syst. Evol. Microbiol.">
        <title>The Global Catalogue of Microorganisms (GCM) 10K type strain sequencing project: providing services to taxonomists for standard genome sequencing and annotation.</title>
        <authorList>
            <consortium name="The Broad Institute Genomics Platform"/>
            <consortium name="The Broad Institute Genome Sequencing Center for Infectious Disease"/>
            <person name="Wu L."/>
            <person name="Ma J."/>
        </authorList>
    </citation>
    <scope>NUCLEOTIDE SEQUENCE [LARGE SCALE GENOMIC DNA]</scope>
    <source>
        <strain evidence="4">LMG 29247</strain>
    </source>
</reference>
<protein>
    <submittedName>
        <fullName evidence="3">TPM domain-containing protein</fullName>
    </submittedName>
</protein>
<evidence type="ECO:0000256" key="1">
    <source>
        <dbReference type="SAM" id="Phobius"/>
    </source>
</evidence>
<keyword evidence="1" id="KW-1133">Transmembrane helix</keyword>
<feature type="transmembrane region" description="Helical" evidence="1">
    <location>
        <begin position="226"/>
        <end position="249"/>
    </location>
</feature>
<proteinExistence type="predicted"/>
<dbReference type="Pfam" id="PF04536">
    <property type="entry name" value="TPM_phosphatase"/>
    <property type="match status" value="1"/>
</dbReference>